<evidence type="ECO:0000256" key="2">
    <source>
        <dbReference type="ARBA" id="ARBA00023235"/>
    </source>
</evidence>
<dbReference type="SUPFAM" id="SSF54506">
    <property type="entry name" value="Diaminopimelate epimerase-like"/>
    <property type="match status" value="1"/>
</dbReference>
<accession>A0A1H2VZE2</accession>
<dbReference type="InterPro" id="IPR003719">
    <property type="entry name" value="Phenazine_PhzF-like"/>
</dbReference>
<evidence type="ECO:0000313" key="3">
    <source>
        <dbReference type="EMBL" id="SDW73728.1"/>
    </source>
</evidence>
<keyword evidence="4" id="KW-1185">Reference proteome</keyword>
<name>A0A1H2VZE2_9RHOB</name>
<dbReference type="PANTHER" id="PTHR13774:SF39">
    <property type="entry name" value="BIOSYNTHESIS PROTEIN, PUTATIVE-RELATED"/>
    <property type="match status" value="1"/>
</dbReference>
<evidence type="ECO:0000256" key="1">
    <source>
        <dbReference type="ARBA" id="ARBA00008270"/>
    </source>
</evidence>
<keyword evidence="2" id="KW-0413">Isomerase</keyword>
<sequence>MQSIAAEVGYSETAFAAKQADGYRVRYFAPQGEVPFCGHATIALGAALAQSEGPARFTLRLNTGEISVEGRREGAGWGAELTSPPTRHGPVDAAEAEAALALFGLEPGDIDARLGLARINGGADHLLIPLGHARLLHEARYAFDRGARFMQAAGLVTVALVWQEAPGRFHARNAFAGHGVYEDPATGAAAAALTGWLRDTGRHQGPVHIRQGEDMGQPSLIHAQATEGAGNPVRVWGATRTLP</sequence>
<reference evidence="3 4" key="1">
    <citation type="submission" date="2016-10" db="EMBL/GenBank/DDBJ databases">
        <authorList>
            <person name="Varghese N."/>
            <person name="Submissions S."/>
        </authorList>
    </citation>
    <scope>NUCLEOTIDE SEQUENCE [LARGE SCALE GENOMIC DNA]</scope>
    <source>
        <strain evidence="3 4">DSM 24802</strain>
    </source>
</reference>
<dbReference type="PANTHER" id="PTHR13774">
    <property type="entry name" value="PHENAZINE BIOSYNTHESIS PROTEIN"/>
    <property type="match status" value="1"/>
</dbReference>
<dbReference type="EMBL" id="FNOB01000006">
    <property type="protein sequence ID" value="SDW73728.1"/>
    <property type="molecule type" value="Genomic_DNA"/>
</dbReference>
<dbReference type="Pfam" id="PF02567">
    <property type="entry name" value="PhzC-PhzF"/>
    <property type="match status" value="1"/>
</dbReference>
<gene>
    <name evidence="3" type="ORF">SAMN05444006_106119</name>
</gene>
<dbReference type="Gene3D" id="3.10.310.10">
    <property type="entry name" value="Diaminopimelate Epimerase, Chain A, domain 1"/>
    <property type="match status" value="2"/>
</dbReference>
<dbReference type="NCBIfam" id="TIGR00654">
    <property type="entry name" value="PhzF_family"/>
    <property type="match status" value="1"/>
</dbReference>
<comment type="similarity">
    <text evidence="1">Belongs to the PhzF family.</text>
</comment>
<protein>
    <submittedName>
        <fullName evidence="3">Phenazine biosynthesis protein PhzF family</fullName>
    </submittedName>
</protein>
<dbReference type="Proteomes" id="UP000199541">
    <property type="component" value="Unassembled WGS sequence"/>
</dbReference>
<organism evidence="3 4">
    <name type="scientific">Allgaiera indica</name>
    <dbReference type="NCBI Taxonomy" id="765699"/>
    <lineage>
        <taxon>Bacteria</taxon>
        <taxon>Pseudomonadati</taxon>
        <taxon>Pseudomonadota</taxon>
        <taxon>Alphaproteobacteria</taxon>
        <taxon>Rhodobacterales</taxon>
        <taxon>Paracoccaceae</taxon>
        <taxon>Allgaiera</taxon>
    </lineage>
</organism>
<evidence type="ECO:0000313" key="4">
    <source>
        <dbReference type="Proteomes" id="UP000199541"/>
    </source>
</evidence>
<comment type="caution">
    <text evidence="3">The sequence shown here is derived from an EMBL/GenBank/DDBJ whole genome shotgun (WGS) entry which is preliminary data.</text>
</comment>
<proteinExistence type="inferred from homology"/>
<dbReference type="PIRSF" id="PIRSF016184">
    <property type="entry name" value="PhzC_PhzF"/>
    <property type="match status" value="1"/>
</dbReference>